<feature type="compositionally biased region" description="Polar residues" evidence="1">
    <location>
        <begin position="359"/>
        <end position="385"/>
    </location>
</feature>
<feature type="domain" description="Retrotransposon gag" evidence="2">
    <location>
        <begin position="154"/>
        <end position="246"/>
    </location>
</feature>
<dbReference type="FunFam" id="1.25.40.60:FF:000014">
    <property type="entry name" value="SEC1 family transport protein SLY1"/>
    <property type="match status" value="1"/>
</dbReference>
<name>A0A8T1ZGE7_ARASU</name>
<keyword evidence="4" id="KW-1185">Reference proteome</keyword>
<dbReference type="InterPro" id="IPR005162">
    <property type="entry name" value="Retrotrans_gag_dom"/>
</dbReference>
<feature type="compositionally biased region" description="Polar residues" evidence="1">
    <location>
        <begin position="406"/>
        <end position="428"/>
    </location>
</feature>
<evidence type="ECO:0000256" key="1">
    <source>
        <dbReference type="SAM" id="MobiDB-lite"/>
    </source>
</evidence>
<dbReference type="CDD" id="cd00303">
    <property type="entry name" value="retropepsin_like"/>
    <property type="match status" value="1"/>
</dbReference>
<dbReference type="PANTHER" id="PTHR11679">
    <property type="entry name" value="VESICLE PROTEIN SORTING-ASSOCIATED"/>
    <property type="match status" value="1"/>
</dbReference>
<feature type="region of interest" description="Disordered" evidence="1">
    <location>
        <begin position="354"/>
        <end position="432"/>
    </location>
</feature>
<feature type="region of interest" description="Disordered" evidence="1">
    <location>
        <begin position="44"/>
        <end position="98"/>
    </location>
</feature>
<dbReference type="Proteomes" id="UP000694251">
    <property type="component" value="Chromosome 11"/>
</dbReference>
<feature type="region of interest" description="Disordered" evidence="1">
    <location>
        <begin position="482"/>
        <end position="502"/>
    </location>
</feature>
<dbReference type="EMBL" id="JAEFBJ010000011">
    <property type="protein sequence ID" value="KAG7557243.1"/>
    <property type="molecule type" value="Genomic_DNA"/>
</dbReference>
<evidence type="ECO:0000259" key="2">
    <source>
        <dbReference type="Pfam" id="PF03732"/>
    </source>
</evidence>
<evidence type="ECO:0000313" key="4">
    <source>
        <dbReference type="Proteomes" id="UP000694251"/>
    </source>
</evidence>
<reference evidence="3 4" key="1">
    <citation type="submission" date="2020-12" db="EMBL/GenBank/DDBJ databases">
        <title>Concerted genomic and epigenomic changes stabilize Arabidopsis allopolyploids.</title>
        <authorList>
            <person name="Chen Z."/>
        </authorList>
    </citation>
    <scope>NUCLEOTIDE SEQUENCE [LARGE SCALE GENOMIC DNA]</scope>
    <source>
        <strain evidence="3">As9502</strain>
        <tissue evidence="3">Leaf</tissue>
    </source>
</reference>
<accession>A0A8T1ZGE7</accession>
<dbReference type="GO" id="GO:0016192">
    <property type="term" value="P:vesicle-mediated transport"/>
    <property type="evidence" value="ECO:0007669"/>
    <property type="project" value="InterPro"/>
</dbReference>
<dbReference type="Pfam" id="PF00995">
    <property type="entry name" value="Sec1"/>
    <property type="match status" value="1"/>
</dbReference>
<comment type="caution">
    <text evidence="3">The sequence shown here is derived from an EMBL/GenBank/DDBJ whole genome shotgun (WGS) entry which is preliminary data.</text>
</comment>
<proteinExistence type="predicted"/>
<dbReference type="Pfam" id="PF03732">
    <property type="entry name" value="Retrotrans_gag"/>
    <property type="match status" value="1"/>
</dbReference>
<sequence>MHLRSHGQEHLVERVEDIGRFERENSRVRREKERIEHLERLRMDQQPPPVVDGDHGHNGNDQHNGAQVPNHAPRALHPIGAFDAPNIHGNRNGIRAPPVENNNFEIKSSLINMVQGSKFHGLSMEDPLDHLDQFHMLCSTVKINGISEDAFKLRLFPFSLGDRARIWEKNLPQGSITSWDQCKRAFLSKFFSTTRTARLRNEISSFTQKNNESFCEAWERFKGYKMQCPHHGFSNESLLSTLYRGVLPKFRMLLDTASNGNFLGQDVEDGMSLVENLAQSDGNYGEDYDRTSRERNEMSDLHRKEIKALNDKMDKMILANQKPVHFVSESDVYQGYQENMEGFVERQEDVNYVGGQGYNKFNPNYRNHPNLSYRSTNVENPQDQSYPPFKPLGFTQQPNYPPKPQENFQPKPQAYHQNQHQGSSSNPLPQADDTNALLRQLLDGQGRGAIELATQMKGMHTKVDDMYGELNAKIERLNAHVYSQSSSTSKRPMGTLPGKPEPNPKEFCNAIFINDLDMVESYKQSREDGRLDENEKAIEEISKLLYGPNVENIVVDSDAKIKNSTNGNDVVTKRVEKKDASRVESSPYEPPLPFPERVLTKARKKVLSSFKANMSRVGAPLPCVENLSQVPLYFKFIQAILENRENVEEIMGAFDSPIPLQTKPKSILKLEDPGKFTIPCSLGDLQLDDALCDSGASVNVMSLEMVKTLGVQDMKHHSSSIMFGDASSKSPLGLIEDYPLKVGDCIVPTDFMVVEMKETHKLPLILGTPFLNTVGASIDFPTKRVTLHHVNAKVSYPIKPSSTYFCGTITIEGVKTKEKPKNLKDQHKEIKVMNVKNREALMVDEKILDGECLHILFDEHDGSAKEEELGKAKKVLEKNKKTMKTTHPPTFDNSPSPTSSMTLTPLRYSDGMVEYKVKFKGRSNPFSSVKAILTPEFKEKECIIRMLSLNQPLNPSGTANEEVYKILIYNRFCQNILSPLIHVKDLRKHGVTLYFLIDKDRRPVHDVHAVYFVQPTESNLQRIIAGASRSLYDTYHLNFSSSIPRKHLEELASGTLKSGSVEKVSKVHDQYLEFVTLEDNFFSLAQQSTYVQMNDPSAGDKEIEEIIERVASGLFCVLVTLGVVPVIRCPRGGLPEMVASLLDQKLRDHLLSKNNLFTEGGGFMSLFQRPLLCIFDRNFELSVGIQHDFRYRPLVHDVLELKLNRLNVQGEKGGMKSFELDSSDPFWSANSSLEFPEVAVEIETQLNKYKRDVEEVNKRIGGGSGAEFDGTDLIGNTKHLMNAVNSLPELTERKQVIDKHTNIATALLGQIKERSIDAFTKKESDMMMRGGIDRNELMAALKGKGTKMDKLRFAIMYLISTETINQSEVEAVEAALNEAEADTSAFQYVKKIKSLNVSLAASSANSASISNIVDWAEKRYRQSISTVTAGVKNLLSSDQKLAVTRTVEALTEGKPNPKIDSYLFLDPRAPKSSSSGGSHVKGPFREAIVFMIGGGNYGEYGSLQELTQRQLTVKNVIYGATEILTRGELVEQLGVLGKKMGLGGPVASTSLSGH</sequence>
<dbReference type="OrthoDB" id="1110491at2759"/>
<protein>
    <submittedName>
        <fullName evidence="3">Sec1-like protein</fullName>
    </submittedName>
</protein>
<dbReference type="InterPro" id="IPR001619">
    <property type="entry name" value="Sec1-like"/>
</dbReference>
<organism evidence="3 4">
    <name type="scientific">Arabidopsis suecica</name>
    <name type="common">Swedish thale-cress</name>
    <name type="synonym">Cardaminopsis suecica</name>
    <dbReference type="NCBI Taxonomy" id="45249"/>
    <lineage>
        <taxon>Eukaryota</taxon>
        <taxon>Viridiplantae</taxon>
        <taxon>Streptophyta</taxon>
        <taxon>Embryophyta</taxon>
        <taxon>Tracheophyta</taxon>
        <taxon>Spermatophyta</taxon>
        <taxon>Magnoliopsida</taxon>
        <taxon>eudicotyledons</taxon>
        <taxon>Gunneridae</taxon>
        <taxon>Pentapetalae</taxon>
        <taxon>rosids</taxon>
        <taxon>malvids</taxon>
        <taxon>Brassicales</taxon>
        <taxon>Brassicaceae</taxon>
        <taxon>Camelineae</taxon>
        <taxon>Arabidopsis</taxon>
    </lineage>
</organism>
<evidence type="ECO:0000313" key="3">
    <source>
        <dbReference type="EMBL" id="KAG7557243.1"/>
    </source>
</evidence>
<gene>
    <name evidence="3" type="ORF">ISN44_As11g032270</name>
</gene>